<keyword evidence="4" id="KW-1003">Cell membrane</keyword>
<evidence type="ECO:0000256" key="2">
    <source>
        <dbReference type="ARBA" id="ARBA00008034"/>
    </source>
</evidence>
<dbReference type="CDD" id="cd06550">
    <property type="entry name" value="TM_ABC_iron-siderophores_like"/>
    <property type="match status" value="1"/>
</dbReference>
<feature type="transmembrane region" description="Helical" evidence="9">
    <location>
        <begin position="12"/>
        <end position="35"/>
    </location>
</feature>
<dbReference type="InterPro" id="IPR037294">
    <property type="entry name" value="ABC_BtuC-like"/>
</dbReference>
<organism evidence="10 11">
    <name type="scientific">Corynebacterium nasicanis</name>
    <dbReference type="NCBI Taxonomy" id="1448267"/>
    <lineage>
        <taxon>Bacteria</taxon>
        <taxon>Bacillati</taxon>
        <taxon>Actinomycetota</taxon>
        <taxon>Actinomycetes</taxon>
        <taxon>Mycobacteriales</taxon>
        <taxon>Corynebacteriaceae</taxon>
        <taxon>Corynebacterium</taxon>
    </lineage>
</organism>
<evidence type="ECO:0000256" key="4">
    <source>
        <dbReference type="ARBA" id="ARBA00022475"/>
    </source>
</evidence>
<evidence type="ECO:0000256" key="1">
    <source>
        <dbReference type="ARBA" id="ARBA00004651"/>
    </source>
</evidence>
<feature type="transmembrane region" description="Helical" evidence="9">
    <location>
        <begin position="231"/>
        <end position="256"/>
    </location>
</feature>
<sequence>MSPAEFFADHTFTMVTAGTSVIGGIAGALGSFVYLRRQSLISDVISHAALPGTLLAFLLLGAAGLDARALPGLLFGATVAGTAAVLAANALTRSTRVAIDTAMAVVLSSLFGLGMLLMQYIQRSPLPGKGGIQDYLFGNASTITRADLAVSLAVGAATVAVVIACWKEFALSTFDRDLAGLLGFHPRILDPLVFLAVTVATVIGLKAVGLVLMVAFVITPPAAARQWTRTLSSMVALSGVLGAAGAALGSYLSIVFGPVPTGPVIVLVLFAVLVISLLLSPRGVVPRAYRRPLTPVSP</sequence>
<feature type="transmembrane region" description="Helical" evidence="9">
    <location>
        <begin position="44"/>
        <end position="63"/>
    </location>
</feature>
<gene>
    <name evidence="10" type="ORF">ACFPUZ_11795</name>
</gene>
<dbReference type="RefSeq" id="WP_377002090.1">
    <property type="nucleotide sequence ID" value="NZ_JBHSQE010000009.1"/>
</dbReference>
<evidence type="ECO:0000256" key="5">
    <source>
        <dbReference type="ARBA" id="ARBA00022692"/>
    </source>
</evidence>
<evidence type="ECO:0000313" key="10">
    <source>
        <dbReference type="EMBL" id="MFC6147484.1"/>
    </source>
</evidence>
<dbReference type="PANTHER" id="PTHR30477">
    <property type="entry name" value="ABC-TRANSPORTER METAL-BINDING PROTEIN"/>
    <property type="match status" value="1"/>
</dbReference>
<feature type="transmembrane region" description="Helical" evidence="9">
    <location>
        <begin position="262"/>
        <end position="281"/>
    </location>
</feature>
<evidence type="ECO:0000256" key="6">
    <source>
        <dbReference type="ARBA" id="ARBA00022989"/>
    </source>
</evidence>
<evidence type="ECO:0000256" key="8">
    <source>
        <dbReference type="RuleBase" id="RU003943"/>
    </source>
</evidence>
<keyword evidence="3 8" id="KW-0813">Transport</keyword>
<keyword evidence="7 9" id="KW-0472">Membrane</keyword>
<evidence type="ECO:0000256" key="7">
    <source>
        <dbReference type="ARBA" id="ARBA00023136"/>
    </source>
</evidence>
<evidence type="ECO:0000256" key="3">
    <source>
        <dbReference type="ARBA" id="ARBA00022448"/>
    </source>
</evidence>
<accession>A0ABW1QDI4</accession>
<dbReference type="PANTHER" id="PTHR30477:SF3">
    <property type="entry name" value="METAL TRANSPORT SYSTEM MEMBRANE PROTEIN CT_069-RELATED"/>
    <property type="match status" value="1"/>
</dbReference>
<feature type="transmembrane region" description="Helical" evidence="9">
    <location>
        <begin position="103"/>
        <end position="121"/>
    </location>
</feature>
<keyword evidence="6 9" id="KW-1133">Transmembrane helix</keyword>
<keyword evidence="11" id="KW-1185">Reference proteome</keyword>
<name>A0ABW1QDI4_9CORY</name>
<dbReference type="EMBL" id="JBHSQE010000009">
    <property type="protein sequence ID" value="MFC6147484.1"/>
    <property type="molecule type" value="Genomic_DNA"/>
</dbReference>
<dbReference type="Proteomes" id="UP001596244">
    <property type="component" value="Unassembled WGS sequence"/>
</dbReference>
<dbReference type="SUPFAM" id="SSF81345">
    <property type="entry name" value="ABC transporter involved in vitamin B12 uptake, BtuC"/>
    <property type="match status" value="1"/>
</dbReference>
<feature type="transmembrane region" description="Helical" evidence="9">
    <location>
        <begin position="192"/>
        <end position="219"/>
    </location>
</feature>
<dbReference type="Gene3D" id="1.10.3470.10">
    <property type="entry name" value="ABC transporter involved in vitamin B12 uptake, BtuC"/>
    <property type="match status" value="1"/>
</dbReference>
<feature type="transmembrane region" description="Helical" evidence="9">
    <location>
        <begin position="69"/>
        <end position="91"/>
    </location>
</feature>
<protein>
    <submittedName>
        <fullName evidence="10">Metal ABC transporter permease</fullName>
    </submittedName>
</protein>
<reference evidence="11" key="1">
    <citation type="journal article" date="2019" name="Int. J. Syst. Evol. Microbiol.">
        <title>The Global Catalogue of Microorganisms (GCM) 10K type strain sequencing project: providing services to taxonomists for standard genome sequencing and annotation.</title>
        <authorList>
            <consortium name="The Broad Institute Genomics Platform"/>
            <consortium name="The Broad Institute Genome Sequencing Center for Infectious Disease"/>
            <person name="Wu L."/>
            <person name="Ma J."/>
        </authorList>
    </citation>
    <scope>NUCLEOTIDE SEQUENCE [LARGE SCALE GENOMIC DNA]</scope>
    <source>
        <strain evidence="11">CCUG 51943</strain>
    </source>
</reference>
<keyword evidence="5 8" id="KW-0812">Transmembrane</keyword>
<evidence type="ECO:0000313" key="11">
    <source>
        <dbReference type="Proteomes" id="UP001596244"/>
    </source>
</evidence>
<comment type="caution">
    <text evidence="10">The sequence shown here is derived from an EMBL/GenBank/DDBJ whole genome shotgun (WGS) entry which is preliminary data.</text>
</comment>
<comment type="similarity">
    <text evidence="2 8">Belongs to the ABC-3 integral membrane protein family.</text>
</comment>
<comment type="subcellular location">
    <subcellularLocation>
        <location evidence="1 8">Cell membrane</location>
        <topology evidence="1 8">Multi-pass membrane protein</topology>
    </subcellularLocation>
</comment>
<dbReference type="Pfam" id="PF00950">
    <property type="entry name" value="ABC-3"/>
    <property type="match status" value="1"/>
</dbReference>
<proteinExistence type="inferred from homology"/>
<evidence type="ECO:0000256" key="9">
    <source>
        <dbReference type="SAM" id="Phobius"/>
    </source>
</evidence>
<dbReference type="InterPro" id="IPR001626">
    <property type="entry name" value="ABC_TroCD"/>
</dbReference>